<dbReference type="GO" id="GO:0003677">
    <property type="term" value="F:DNA binding"/>
    <property type="evidence" value="ECO:0007669"/>
    <property type="project" value="UniProtKB-UniRule"/>
</dbReference>
<sequence length="221" mass="25182">MVPQASTSIERAHKKVQLFRAREQAILDAALELLLKYGEDRVTVESIAEHINIGKGTIYKHFRSKSEIYIQLLLDYERQLTESLQEALKESSAAAARIYFDVRLSNPERDRLFQRLEERLLADGGVEEQIGQLHSLRSSNRDGLNAMIGERIRIGALEDVDPAYHFCICWALAQGAVELWHSPFFSEILKDKDDFMEFVKDIGINMGRAGVLHHTPNSKSE</sequence>
<evidence type="ECO:0000256" key="2">
    <source>
        <dbReference type="PROSITE-ProRule" id="PRU00335"/>
    </source>
</evidence>
<comment type="caution">
    <text evidence="4">The sequence shown here is derived from an EMBL/GenBank/DDBJ whole genome shotgun (WGS) entry which is preliminary data.</text>
</comment>
<dbReference type="Gene3D" id="1.10.357.10">
    <property type="entry name" value="Tetracycline Repressor, domain 2"/>
    <property type="match status" value="1"/>
</dbReference>
<dbReference type="PROSITE" id="PS50977">
    <property type="entry name" value="HTH_TETR_2"/>
    <property type="match status" value="1"/>
</dbReference>
<evidence type="ECO:0000259" key="3">
    <source>
        <dbReference type="PROSITE" id="PS50977"/>
    </source>
</evidence>
<dbReference type="Pfam" id="PF00440">
    <property type="entry name" value="TetR_N"/>
    <property type="match status" value="1"/>
</dbReference>
<feature type="domain" description="HTH tetR-type" evidence="3">
    <location>
        <begin position="20"/>
        <end position="80"/>
    </location>
</feature>
<dbReference type="RefSeq" id="WP_245962615.1">
    <property type="nucleotide sequence ID" value="NZ_REFJ01000002.1"/>
</dbReference>
<evidence type="ECO:0000313" key="5">
    <source>
        <dbReference type="Proteomes" id="UP000267187"/>
    </source>
</evidence>
<dbReference type="SUPFAM" id="SSF46689">
    <property type="entry name" value="Homeodomain-like"/>
    <property type="match status" value="1"/>
</dbReference>
<dbReference type="InterPro" id="IPR001647">
    <property type="entry name" value="HTH_TetR"/>
</dbReference>
<dbReference type="InterPro" id="IPR050624">
    <property type="entry name" value="HTH-type_Tx_Regulator"/>
</dbReference>
<keyword evidence="1 2" id="KW-0238">DNA-binding</keyword>
<dbReference type="EMBL" id="REFJ01000002">
    <property type="protein sequence ID" value="RMA81182.1"/>
    <property type="molecule type" value="Genomic_DNA"/>
</dbReference>
<evidence type="ECO:0000256" key="1">
    <source>
        <dbReference type="ARBA" id="ARBA00023125"/>
    </source>
</evidence>
<keyword evidence="5" id="KW-1185">Reference proteome</keyword>
<dbReference type="PRINTS" id="PR00455">
    <property type="entry name" value="HTHTETR"/>
</dbReference>
<proteinExistence type="predicted"/>
<name>A0A3M0AQB1_9GAMM</name>
<dbReference type="AlphaFoldDB" id="A0A3M0AQB1"/>
<gene>
    <name evidence="4" type="ORF">DFR27_0983</name>
</gene>
<dbReference type="PANTHER" id="PTHR43479:SF11">
    <property type="entry name" value="ACREF_ENVCD OPERON REPRESSOR-RELATED"/>
    <property type="match status" value="1"/>
</dbReference>
<evidence type="ECO:0000313" key="4">
    <source>
        <dbReference type="EMBL" id="RMA81182.1"/>
    </source>
</evidence>
<dbReference type="Proteomes" id="UP000267187">
    <property type="component" value="Unassembled WGS sequence"/>
</dbReference>
<accession>A0A3M0AQB1</accession>
<organism evidence="4 5">
    <name type="scientific">Umboniibacter marinipuniceus</name>
    <dbReference type="NCBI Taxonomy" id="569599"/>
    <lineage>
        <taxon>Bacteria</taxon>
        <taxon>Pseudomonadati</taxon>
        <taxon>Pseudomonadota</taxon>
        <taxon>Gammaproteobacteria</taxon>
        <taxon>Cellvibrionales</taxon>
        <taxon>Cellvibrionaceae</taxon>
        <taxon>Umboniibacter</taxon>
    </lineage>
</organism>
<feature type="DNA-binding region" description="H-T-H motif" evidence="2">
    <location>
        <begin position="43"/>
        <end position="62"/>
    </location>
</feature>
<dbReference type="PANTHER" id="PTHR43479">
    <property type="entry name" value="ACREF/ENVCD OPERON REPRESSOR-RELATED"/>
    <property type="match status" value="1"/>
</dbReference>
<dbReference type="InterPro" id="IPR009057">
    <property type="entry name" value="Homeodomain-like_sf"/>
</dbReference>
<protein>
    <submittedName>
        <fullName evidence="4">TetR family transcriptional regulator</fullName>
    </submittedName>
</protein>
<reference evidence="4 5" key="1">
    <citation type="submission" date="2018-10" db="EMBL/GenBank/DDBJ databases">
        <title>Genomic Encyclopedia of Type Strains, Phase IV (KMG-IV): sequencing the most valuable type-strain genomes for metagenomic binning, comparative biology and taxonomic classification.</title>
        <authorList>
            <person name="Goeker M."/>
        </authorList>
    </citation>
    <scope>NUCLEOTIDE SEQUENCE [LARGE SCALE GENOMIC DNA]</scope>
    <source>
        <strain evidence="4 5">DSM 25080</strain>
    </source>
</reference>